<protein>
    <submittedName>
        <fullName evidence="9">Carbohydrate ABC transporter membrane protein 1 (CUT1 family)</fullName>
    </submittedName>
</protein>
<keyword evidence="4 7" id="KW-0812">Transmembrane</keyword>
<evidence type="ECO:0000256" key="7">
    <source>
        <dbReference type="RuleBase" id="RU363032"/>
    </source>
</evidence>
<dbReference type="InterPro" id="IPR051393">
    <property type="entry name" value="ABC_transporter_permease"/>
</dbReference>
<comment type="similarity">
    <text evidence="7">Belongs to the binding-protein-dependent transport system permease family.</text>
</comment>
<comment type="caution">
    <text evidence="9">The sequence shown here is derived from an EMBL/GenBank/DDBJ whole genome shotgun (WGS) entry which is preliminary data.</text>
</comment>
<feature type="transmembrane region" description="Helical" evidence="7">
    <location>
        <begin position="107"/>
        <end position="127"/>
    </location>
</feature>
<feature type="transmembrane region" description="Helical" evidence="7">
    <location>
        <begin position="158"/>
        <end position="182"/>
    </location>
</feature>
<comment type="subcellular location">
    <subcellularLocation>
        <location evidence="1 7">Cell membrane</location>
        <topology evidence="1 7">Multi-pass membrane protein</topology>
    </subcellularLocation>
</comment>
<keyword evidence="5 7" id="KW-1133">Transmembrane helix</keyword>
<feature type="transmembrane region" description="Helical" evidence="7">
    <location>
        <begin position="264"/>
        <end position="286"/>
    </location>
</feature>
<dbReference type="InterPro" id="IPR035906">
    <property type="entry name" value="MetI-like_sf"/>
</dbReference>
<organism evidence="9 10">
    <name type="scientific">Halanaerobium saccharolyticum</name>
    <dbReference type="NCBI Taxonomy" id="43595"/>
    <lineage>
        <taxon>Bacteria</taxon>
        <taxon>Bacillati</taxon>
        <taxon>Bacillota</taxon>
        <taxon>Clostridia</taxon>
        <taxon>Halanaerobiales</taxon>
        <taxon>Halanaerobiaceae</taxon>
        <taxon>Halanaerobium</taxon>
    </lineage>
</organism>
<evidence type="ECO:0000259" key="8">
    <source>
        <dbReference type="PROSITE" id="PS50928"/>
    </source>
</evidence>
<dbReference type="PANTHER" id="PTHR30193">
    <property type="entry name" value="ABC TRANSPORTER PERMEASE PROTEIN"/>
    <property type="match status" value="1"/>
</dbReference>
<feature type="domain" description="ABC transmembrane type-1" evidence="8">
    <location>
        <begin position="70"/>
        <end position="287"/>
    </location>
</feature>
<keyword evidence="6 7" id="KW-0472">Membrane</keyword>
<dbReference type="CDD" id="cd06261">
    <property type="entry name" value="TM_PBP2"/>
    <property type="match status" value="1"/>
</dbReference>
<dbReference type="GO" id="GO:0005886">
    <property type="term" value="C:plasma membrane"/>
    <property type="evidence" value="ECO:0007669"/>
    <property type="project" value="UniProtKB-SubCell"/>
</dbReference>
<feature type="transmembrane region" description="Helical" evidence="7">
    <location>
        <begin position="74"/>
        <end position="95"/>
    </location>
</feature>
<evidence type="ECO:0000256" key="3">
    <source>
        <dbReference type="ARBA" id="ARBA00022475"/>
    </source>
</evidence>
<gene>
    <name evidence="9" type="ORF">C8C77_1254</name>
</gene>
<dbReference type="Gene3D" id="1.10.3720.10">
    <property type="entry name" value="MetI-like"/>
    <property type="match status" value="1"/>
</dbReference>
<evidence type="ECO:0000256" key="4">
    <source>
        <dbReference type="ARBA" id="ARBA00022692"/>
    </source>
</evidence>
<dbReference type="Proteomes" id="UP000294697">
    <property type="component" value="Unassembled WGS sequence"/>
</dbReference>
<dbReference type="AlphaFoldDB" id="A0A4R7YT43"/>
<name>A0A4R7YT43_9FIRM</name>
<dbReference type="PROSITE" id="PS50928">
    <property type="entry name" value="ABC_TM1"/>
    <property type="match status" value="1"/>
</dbReference>
<evidence type="ECO:0000313" key="9">
    <source>
        <dbReference type="EMBL" id="TDW00764.1"/>
    </source>
</evidence>
<dbReference type="InterPro" id="IPR000515">
    <property type="entry name" value="MetI-like"/>
</dbReference>
<dbReference type="SUPFAM" id="SSF161098">
    <property type="entry name" value="MetI-like"/>
    <property type="match status" value="1"/>
</dbReference>
<evidence type="ECO:0000256" key="5">
    <source>
        <dbReference type="ARBA" id="ARBA00022989"/>
    </source>
</evidence>
<dbReference type="PANTHER" id="PTHR30193:SF37">
    <property type="entry name" value="INNER MEMBRANE ABC TRANSPORTER PERMEASE PROTEIN YCJO"/>
    <property type="match status" value="1"/>
</dbReference>
<dbReference type="RefSeq" id="WP_208320765.1">
    <property type="nucleotide sequence ID" value="NZ_QLME01000024.1"/>
</dbReference>
<dbReference type="GO" id="GO:0055085">
    <property type="term" value="P:transmembrane transport"/>
    <property type="evidence" value="ECO:0007669"/>
    <property type="project" value="InterPro"/>
</dbReference>
<feature type="transmembrane region" description="Helical" evidence="7">
    <location>
        <begin position="216"/>
        <end position="238"/>
    </location>
</feature>
<sequence>MDFKKRNMSLKRLLFILPALLIYLVFMVYPMVRSLIISLHKWDGLSPEMNFIGIKNYIDFFKDPVSYTVLKNNLLLMIVLLIVPVILGLVLAVALNKKLPGRIVYRTIYYSPYVLPMVAVGLIWSWIYDPMFGALNSILKSVGLGQYVQGWLGQPSTAFPAILVTIIWRSVGMPMLLFLAGLQDISPQLYESAEIDGANKFQQFIYITIPQLKQSFAIVISLLIVGSLKQAFGIVYAMTWGGPGRSTQILSVWMYFNTFLYEKAGYGSAIAWIMTIIAMLIIIPYIRIMTKNT</sequence>
<reference evidence="9 10" key="1">
    <citation type="submission" date="2019-03" db="EMBL/GenBank/DDBJ databases">
        <title>Subsurface microbial communities from deep shales in Ohio and West Virginia, USA.</title>
        <authorList>
            <person name="Wrighton K."/>
        </authorList>
    </citation>
    <scope>NUCLEOTIDE SEQUENCE [LARGE SCALE GENOMIC DNA]</scope>
    <source>
        <strain evidence="9 10">MSL9.2</strain>
    </source>
</reference>
<evidence type="ECO:0000313" key="10">
    <source>
        <dbReference type="Proteomes" id="UP000294697"/>
    </source>
</evidence>
<proteinExistence type="inferred from homology"/>
<accession>A0A4R7YT43</accession>
<dbReference type="EMBL" id="SODA01000025">
    <property type="protein sequence ID" value="TDW00764.1"/>
    <property type="molecule type" value="Genomic_DNA"/>
</dbReference>
<dbReference type="Pfam" id="PF00528">
    <property type="entry name" value="BPD_transp_1"/>
    <property type="match status" value="1"/>
</dbReference>
<feature type="transmembrane region" description="Helical" evidence="7">
    <location>
        <begin position="12"/>
        <end position="32"/>
    </location>
</feature>
<evidence type="ECO:0000256" key="6">
    <source>
        <dbReference type="ARBA" id="ARBA00023136"/>
    </source>
</evidence>
<keyword evidence="3" id="KW-1003">Cell membrane</keyword>
<evidence type="ECO:0000256" key="2">
    <source>
        <dbReference type="ARBA" id="ARBA00022448"/>
    </source>
</evidence>
<evidence type="ECO:0000256" key="1">
    <source>
        <dbReference type="ARBA" id="ARBA00004651"/>
    </source>
</evidence>
<keyword evidence="2 7" id="KW-0813">Transport</keyword>